<evidence type="ECO:0000313" key="2">
    <source>
        <dbReference type="EMBL" id="KAB2576403.1"/>
    </source>
</evidence>
<dbReference type="Pfam" id="PF07883">
    <property type="entry name" value="Cupin_2"/>
    <property type="match status" value="1"/>
</dbReference>
<dbReference type="CDD" id="cd02231">
    <property type="entry name" value="cupin_BLL6423-like"/>
    <property type="match status" value="1"/>
</dbReference>
<dbReference type="InterPro" id="IPR011051">
    <property type="entry name" value="RmlC_Cupin_sf"/>
</dbReference>
<dbReference type="PANTHER" id="PTHR36156">
    <property type="entry name" value="SLR2101 PROTEIN"/>
    <property type="match status" value="1"/>
</dbReference>
<reference evidence="2 3" key="1">
    <citation type="journal article" date="2019" name="Sci. Rep.">
        <title>A multi-omics analysis of the grapevine pathogen Lasiodiplodia theobromae reveals that temperature affects the expression of virulence- and pathogenicity-related genes.</title>
        <authorList>
            <person name="Felix C."/>
            <person name="Meneses R."/>
            <person name="Goncalves M.F.M."/>
            <person name="Tilleman L."/>
            <person name="Duarte A.S."/>
            <person name="Jorrin-Novo J.V."/>
            <person name="Van de Peer Y."/>
            <person name="Deforce D."/>
            <person name="Van Nieuwerburgh F."/>
            <person name="Esteves A.C."/>
            <person name="Alves A."/>
        </authorList>
    </citation>
    <scope>NUCLEOTIDE SEQUENCE [LARGE SCALE GENOMIC DNA]</scope>
    <source>
        <strain evidence="2 3">LA-SOL3</strain>
    </source>
</reference>
<dbReference type="InterPro" id="IPR014710">
    <property type="entry name" value="RmlC-like_jellyroll"/>
</dbReference>
<dbReference type="Gene3D" id="2.60.120.10">
    <property type="entry name" value="Jelly Rolls"/>
    <property type="match status" value="1"/>
</dbReference>
<dbReference type="Proteomes" id="UP000325902">
    <property type="component" value="Unassembled WGS sequence"/>
</dbReference>
<dbReference type="InterPro" id="IPR013096">
    <property type="entry name" value="Cupin_2"/>
</dbReference>
<dbReference type="SUPFAM" id="SSF51182">
    <property type="entry name" value="RmlC-like cupins"/>
    <property type="match status" value="1"/>
</dbReference>
<feature type="domain" description="Cupin type-2" evidence="1">
    <location>
        <begin position="72"/>
        <end position="138"/>
    </location>
</feature>
<keyword evidence="3" id="KW-1185">Reference proteome</keyword>
<organism evidence="2 3">
    <name type="scientific">Lasiodiplodia theobromae</name>
    <dbReference type="NCBI Taxonomy" id="45133"/>
    <lineage>
        <taxon>Eukaryota</taxon>
        <taxon>Fungi</taxon>
        <taxon>Dikarya</taxon>
        <taxon>Ascomycota</taxon>
        <taxon>Pezizomycotina</taxon>
        <taxon>Dothideomycetes</taxon>
        <taxon>Dothideomycetes incertae sedis</taxon>
        <taxon>Botryosphaeriales</taxon>
        <taxon>Botryosphaeriaceae</taxon>
        <taxon>Lasiodiplodia</taxon>
    </lineage>
</organism>
<dbReference type="AlphaFoldDB" id="A0A5N5DEX0"/>
<dbReference type="EMBL" id="VCHE01000024">
    <property type="protein sequence ID" value="KAB2576403.1"/>
    <property type="molecule type" value="Genomic_DNA"/>
</dbReference>
<dbReference type="PANTHER" id="PTHR36156:SF2">
    <property type="entry name" value="CUPIN TYPE-2 DOMAIN-CONTAINING PROTEIN"/>
    <property type="match status" value="1"/>
</dbReference>
<comment type="caution">
    <text evidence="2">The sequence shown here is derived from an EMBL/GenBank/DDBJ whole genome shotgun (WGS) entry which is preliminary data.</text>
</comment>
<evidence type="ECO:0000259" key="1">
    <source>
        <dbReference type="Pfam" id="PF07883"/>
    </source>
</evidence>
<dbReference type="InterPro" id="IPR047142">
    <property type="entry name" value="OryJ/VirC-like"/>
</dbReference>
<name>A0A5N5DEX0_9PEZI</name>
<accession>A0A5N5DEX0</accession>
<dbReference type="OrthoDB" id="5840532at2759"/>
<protein>
    <recommendedName>
        <fullName evidence="1">Cupin type-2 domain-containing protein</fullName>
    </recommendedName>
</protein>
<gene>
    <name evidence="2" type="ORF">DBV05_g4975</name>
</gene>
<evidence type="ECO:0000313" key="3">
    <source>
        <dbReference type="Proteomes" id="UP000325902"/>
    </source>
</evidence>
<sequence>MALKPQRRVVTTHKGTASAIMIDETVNLISQGNASLRTLWQSHEHPALLDEQRDMADESQGFYAKGSLIRVLDLEPKAVGFNHRTASLDYGIIMQGSAEMVLEDGSKTICNAGDVVVQRGTMHQWNNPTDKPTRIIFVLLPAKPPVVEGAELGDSGLPKLPGQNH</sequence>
<proteinExistence type="predicted"/>